<dbReference type="CDD" id="cd00063">
    <property type="entry name" value="FN3"/>
    <property type="match status" value="2"/>
</dbReference>
<accession>A0A0N4U887</accession>
<dbReference type="SUPFAM" id="SSF49265">
    <property type="entry name" value="Fibronectin type III"/>
    <property type="match status" value="1"/>
</dbReference>
<feature type="domain" description="Fibronectin type-III" evidence="9">
    <location>
        <begin position="895"/>
        <end position="990"/>
    </location>
</feature>
<evidence type="ECO:0000256" key="8">
    <source>
        <dbReference type="SAM" id="MobiDB-lite"/>
    </source>
</evidence>
<feature type="compositionally biased region" description="Basic and acidic residues" evidence="8">
    <location>
        <begin position="681"/>
        <end position="697"/>
    </location>
</feature>
<name>A0A0N4U887_DRAME</name>
<keyword evidence="7" id="KW-0131">Cell cycle</keyword>
<evidence type="ECO:0000256" key="3">
    <source>
        <dbReference type="ARBA" id="ARBA00022553"/>
    </source>
</evidence>
<dbReference type="EMBL" id="UYYG01001160">
    <property type="protein sequence ID" value="VDN57429.1"/>
    <property type="molecule type" value="Genomic_DNA"/>
</dbReference>
<organism evidence="11 13">
    <name type="scientific">Dracunculus medinensis</name>
    <name type="common">Guinea worm</name>
    <dbReference type="NCBI Taxonomy" id="318479"/>
    <lineage>
        <taxon>Eukaryota</taxon>
        <taxon>Metazoa</taxon>
        <taxon>Ecdysozoa</taxon>
        <taxon>Nematoda</taxon>
        <taxon>Chromadorea</taxon>
        <taxon>Rhabditida</taxon>
        <taxon>Spirurina</taxon>
        <taxon>Dracunculoidea</taxon>
        <taxon>Dracunculidae</taxon>
        <taxon>Dracunculus</taxon>
    </lineage>
</organism>
<proteinExistence type="predicted"/>
<evidence type="ECO:0000256" key="4">
    <source>
        <dbReference type="ARBA" id="ARBA00022737"/>
    </source>
</evidence>
<evidence type="ECO:0000313" key="12">
    <source>
        <dbReference type="Proteomes" id="UP000274756"/>
    </source>
</evidence>
<dbReference type="STRING" id="318479.A0A0N4U887"/>
<protein>
    <submittedName>
        <fullName evidence="13">Host cell factor 1</fullName>
    </submittedName>
</protein>
<keyword evidence="4" id="KW-0677">Repeat</keyword>
<keyword evidence="2" id="KW-0880">Kelch repeat</keyword>
<evidence type="ECO:0000256" key="7">
    <source>
        <dbReference type="ARBA" id="ARBA00023306"/>
    </source>
</evidence>
<dbReference type="WBParaSite" id="DME_0000324301-mRNA-1">
    <property type="protein sequence ID" value="DME_0000324301-mRNA-1"/>
    <property type="gene ID" value="DME_0000324301"/>
</dbReference>
<evidence type="ECO:0000256" key="2">
    <source>
        <dbReference type="ARBA" id="ARBA00022441"/>
    </source>
</evidence>
<evidence type="ECO:0000256" key="5">
    <source>
        <dbReference type="ARBA" id="ARBA00022813"/>
    </source>
</evidence>
<dbReference type="SMART" id="SM00060">
    <property type="entry name" value="FN3"/>
    <property type="match status" value="2"/>
</dbReference>
<feature type="region of interest" description="Disordered" evidence="8">
    <location>
        <begin position="647"/>
        <end position="718"/>
    </location>
</feature>
<dbReference type="Pfam" id="PF13854">
    <property type="entry name" value="Kelch_HCF"/>
    <property type="match status" value="1"/>
</dbReference>
<dbReference type="SUPFAM" id="SSF117281">
    <property type="entry name" value="Kelch motif"/>
    <property type="match status" value="1"/>
</dbReference>
<dbReference type="Gene3D" id="2.60.40.10">
    <property type="entry name" value="Immunoglobulins"/>
    <property type="match status" value="2"/>
</dbReference>
<evidence type="ECO:0000313" key="11">
    <source>
        <dbReference type="Proteomes" id="UP000038040"/>
    </source>
</evidence>
<evidence type="ECO:0000256" key="6">
    <source>
        <dbReference type="ARBA" id="ARBA00023242"/>
    </source>
</evidence>
<gene>
    <name evidence="10" type="ORF">DME_LOCUS7402</name>
</gene>
<dbReference type="Proteomes" id="UP000038040">
    <property type="component" value="Unplaced"/>
</dbReference>
<evidence type="ECO:0000313" key="10">
    <source>
        <dbReference type="EMBL" id="VDN57429.1"/>
    </source>
</evidence>
<dbReference type="InterPro" id="IPR059124">
    <property type="entry name" value="Kelch_HCF"/>
</dbReference>
<dbReference type="Gene3D" id="6.10.250.2590">
    <property type="match status" value="1"/>
</dbReference>
<dbReference type="AlphaFoldDB" id="A0A0N4U887"/>
<evidence type="ECO:0000256" key="1">
    <source>
        <dbReference type="ARBA" id="ARBA00004123"/>
    </source>
</evidence>
<dbReference type="PANTHER" id="PTHR46003">
    <property type="entry name" value="HOST CELL FACTOR"/>
    <property type="match status" value="1"/>
</dbReference>
<sequence length="1040" mass="113458">MDSDRRDPMVGTSFSNFPSVRWKKVTNTTGPTPRPRHGHRAVAIKDLMIVFGGGNEGIVDELHVYNTATNQWFVPAIRGDVPPGCAAFGIICDGTRIFLFGGMVEFGRYSAELYELQASRWQWKHLRVRPPKSGSAGPCERLGHSFTLASNQVCYIFGGLANDSPDPKNNIPRYLNDLWALDLKYGTNNLQWECPSTFGTGPSARESHAGVMFEKDGYRKLIIHGGMDGCRLNDLWILDLNSMTWSNPQPEGIPPLPRSLHSANIIGDRMFIFGGWVPLVLGDSKMDQIEKEWKCTNTLASLDLNSMCWETLSTEIYEDALPRARAGHSAVVINKRIYIWSGRDGYRKAWNNQVCCKDMWFLETDRPAAPSKIQLVRATICGLEVCWNSVPTAEAYLLQLRKYESTPRGTEDGARAVGMVRMSAAKSQISSNKLIAIQRSSGGPQVMKVVRSGPHLSSGVITPTSGGSLLRVVSASKGPQTTATSIPKSGTKTIIVTKATGTGTAARKLFLVQPSTSSGSSVGGVRSNTQLSLVDSVPQRISSKASSVAVVGSEHTSTISTHGTTYTSPMTSNVDTGLPQNLLDESLMETDSGMGQPDSVDQIQEPSDSYRTSQVVEFMPTEQASTSLSSETTQGLNDGVTPEITHDSEAPVEQKINQSSKEIQNEENEIKSTEDLLGLRNSDEIKENSDHVKENFGKQEIPADDMKESITESQNIESGDGVVPFFKVEAPESSVSDNLVNPSASESKSGENTVESSDNMPVSSTAPSVADVASENSVACDSKVTQTLKVVKVEATSTQNEPYPVKEDPPWFDVGIIKGTSCVVTHFFLPSDMPLEDTYSTDFEVGMHTSQVGLLRKAELEPGTAYKFRVAGINACGRGEWSEVTAFKTCLPGFPGAPSNIKVSKSVRGAHLSWDPPHNIGGRICEYSVYLAVRSSHMGNETQLAFVRVYVGPESSCVVSTTDLQVAYIDMASKPAIIFRIAARNDKGYGPATQVRWLQDQRQRLPPVIGRQSQPLHQPMVNDYHGISPVHIQAKRMRLE</sequence>
<dbReference type="Proteomes" id="UP000274756">
    <property type="component" value="Unassembled WGS sequence"/>
</dbReference>
<dbReference type="GO" id="GO:0003713">
    <property type="term" value="F:transcription coactivator activity"/>
    <property type="evidence" value="ECO:0007669"/>
    <property type="project" value="TreeGrafter"/>
</dbReference>
<dbReference type="InterPro" id="IPR013783">
    <property type="entry name" value="Ig-like_fold"/>
</dbReference>
<dbReference type="InterPro" id="IPR003961">
    <property type="entry name" value="FN3_dom"/>
</dbReference>
<dbReference type="InterPro" id="IPR036116">
    <property type="entry name" value="FN3_sf"/>
</dbReference>
<dbReference type="PANTHER" id="PTHR46003:SF1">
    <property type="entry name" value="HOST CELL FACTOR"/>
    <property type="match status" value="1"/>
</dbReference>
<feature type="domain" description="Fibronectin type-III" evidence="9">
    <location>
        <begin position="367"/>
        <end position="879"/>
    </location>
</feature>
<dbReference type="Gene3D" id="2.120.10.80">
    <property type="entry name" value="Kelch-type beta propeller"/>
    <property type="match status" value="2"/>
</dbReference>
<reference evidence="13" key="1">
    <citation type="submission" date="2017-02" db="UniProtKB">
        <authorList>
            <consortium name="WormBaseParasite"/>
        </authorList>
    </citation>
    <scope>IDENTIFICATION</scope>
</reference>
<dbReference type="InterPro" id="IPR015915">
    <property type="entry name" value="Kelch-typ_b-propeller"/>
</dbReference>
<comment type="subcellular location">
    <subcellularLocation>
        <location evidence="1">Nucleus</location>
    </subcellularLocation>
</comment>
<dbReference type="FunFam" id="2.120.10.80:FF:000008">
    <property type="entry name" value="host cell factor 1 isoform X1"/>
    <property type="match status" value="1"/>
</dbReference>
<feature type="region of interest" description="Disordered" evidence="8">
    <location>
        <begin position="732"/>
        <end position="769"/>
    </location>
</feature>
<keyword evidence="3" id="KW-0597">Phosphoprotein</keyword>
<dbReference type="GO" id="GO:0006338">
    <property type="term" value="P:chromatin remodeling"/>
    <property type="evidence" value="ECO:0007669"/>
    <property type="project" value="TreeGrafter"/>
</dbReference>
<evidence type="ECO:0000259" key="9">
    <source>
        <dbReference type="SMART" id="SM00060"/>
    </source>
</evidence>
<dbReference type="FunFam" id="2.120.10.80:FF:000015">
    <property type="entry name" value="host cell factor 1 isoform X1"/>
    <property type="match status" value="1"/>
</dbReference>
<keyword evidence="5" id="KW-0068">Autocatalytic cleavage</keyword>
<keyword evidence="12" id="KW-1185">Reference proteome</keyword>
<feature type="compositionally biased region" description="Polar residues" evidence="8">
    <location>
        <begin position="733"/>
        <end position="767"/>
    </location>
</feature>
<reference evidence="10 12" key="2">
    <citation type="submission" date="2018-11" db="EMBL/GenBank/DDBJ databases">
        <authorList>
            <consortium name="Pathogen Informatics"/>
        </authorList>
    </citation>
    <scope>NUCLEOTIDE SEQUENCE [LARGE SCALE GENOMIC DNA]</scope>
</reference>
<evidence type="ECO:0000313" key="13">
    <source>
        <dbReference type="WBParaSite" id="DME_0000324301-mRNA-1"/>
    </source>
</evidence>
<dbReference type="GO" id="GO:0035097">
    <property type="term" value="C:histone methyltransferase complex"/>
    <property type="evidence" value="ECO:0007669"/>
    <property type="project" value="TreeGrafter"/>
</dbReference>
<dbReference type="InterPro" id="IPR043536">
    <property type="entry name" value="HCF1/2"/>
</dbReference>
<dbReference type="OrthoDB" id="10001928at2759"/>
<keyword evidence="6" id="KW-0539">Nucleus</keyword>